<accession>A0A645JJS5</accession>
<organism evidence="1">
    <name type="scientific">bioreactor metagenome</name>
    <dbReference type="NCBI Taxonomy" id="1076179"/>
    <lineage>
        <taxon>unclassified sequences</taxon>
        <taxon>metagenomes</taxon>
        <taxon>ecological metagenomes</taxon>
    </lineage>
</organism>
<sequence length="40" mass="4689">MFDDEGNKLLSSYLDESDIDFSRLFKIVKKQEQVQLVPVN</sequence>
<gene>
    <name evidence="1" type="ORF">SDC9_211441</name>
</gene>
<comment type="caution">
    <text evidence="1">The sequence shown here is derived from an EMBL/GenBank/DDBJ whole genome shotgun (WGS) entry which is preliminary data.</text>
</comment>
<proteinExistence type="predicted"/>
<protein>
    <submittedName>
        <fullName evidence="1">Uncharacterized protein</fullName>
    </submittedName>
</protein>
<evidence type="ECO:0000313" key="1">
    <source>
        <dbReference type="EMBL" id="MPN63676.1"/>
    </source>
</evidence>
<reference evidence="1" key="1">
    <citation type="submission" date="2019-08" db="EMBL/GenBank/DDBJ databases">
        <authorList>
            <person name="Kucharzyk K."/>
            <person name="Murdoch R.W."/>
            <person name="Higgins S."/>
            <person name="Loffler F."/>
        </authorList>
    </citation>
    <scope>NUCLEOTIDE SEQUENCE</scope>
</reference>
<name>A0A645JJS5_9ZZZZ</name>
<dbReference type="AlphaFoldDB" id="A0A645JJS5"/>
<dbReference type="EMBL" id="VSSQ01143440">
    <property type="protein sequence ID" value="MPN63676.1"/>
    <property type="molecule type" value="Genomic_DNA"/>
</dbReference>